<evidence type="ECO:0000256" key="5">
    <source>
        <dbReference type="ARBA" id="ARBA00013187"/>
    </source>
</evidence>
<dbReference type="SUPFAM" id="SSF53383">
    <property type="entry name" value="PLP-dependent transferases"/>
    <property type="match status" value="1"/>
</dbReference>
<gene>
    <name evidence="14" type="ORF">K8V65_08500</name>
</gene>
<keyword evidence="14" id="KW-0032">Aminotransferase</keyword>
<name>A0A921HP22_9FIRM</name>
<evidence type="ECO:0000256" key="2">
    <source>
        <dbReference type="ARBA" id="ARBA00004746"/>
    </source>
</evidence>
<dbReference type="PANTHER" id="PTHR13693:SF100">
    <property type="entry name" value="8-AMINO-7-OXONONANOATE SYNTHASE"/>
    <property type="match status" value="1"/>
</dbReference>
<comment type="similarity">
    <text evidence="3">Belongs to the class-II pyridoxal-phosphate-dependent aminotransferase family. BioF subfamily.</text>
</comment>
<dbReference type="InterPro" id="IPR050087">
    <property type="entry name" value="AON_synthase_class-II"/>
</dbReference>
<reference evidence="14" key="1">
    <citation type="journal article" date="2021" name="PeerJ">
        <title>Extensive microbial diversity within the chicken gut microbiome revealed by metagenomics and culture.</title>
        <authorList>
            <person name="Gilroy R."/>
            <person name="Ravi A."/>
            <person name="Getino M."/>
            <person name="Pursley I."/>
            <person name="Horton D.L."/>
            <person name="Alikhan N.F."/>
            <person name="Baker D."/>
            <person name="Gharbi K."/>
            <person name="Hall N."/>
            <person name="Watson M."/>
            <person name="Adriaenssens E.M."/>
            <person name="Foster-Nyarko E."/>
            <person name="Jarju S."/>
            <person name="Secka A."/>
            <person name="Antonio M."/>
            <person name="Oren A."/>
            <person name="Chaudhuri R.R."/>
            <person name="La Ragione R."/>
            <person name="Hildebrand F."/>
            <person name="Pallen M.J."/>
        </authorList>
    </citation>
    <scope>NUCLEOTIDE SEQUENCE</scope>
    <source>
        <strain evidence="14">7318</strain>
    </source>
</reference>
<evidence type="ECO:0000256" key="3">
    <source>
        <dbReference type="ARBA" id="ARBA00010008"/>
    </source>
</evidence>
<evidence type="ECO:0000256" key="7">
    <source>
        <dbReference type="ARBA" id="ARBA00022756"/>
    </source>
</evidence>
<reference evidence="14" key="2">
    <citation type="submission" date="2021-09" db="EMBL/GenBank/DDBJ databases">
        <authorList>
            <person name="Gilroy R."/>
        </authorList>
    </citation>
    <scope>NUCLEOTIDE SEQUENCE</scope>
    <source>
        <strain evidence="14">7318</strain>
    </source>
</reference>
<keyword evidence="7" id="KW-0093">Biotin biosynthesis</keyword>
<comment type="caution">
    <text evidence="14">The sequence shown here is derived from an EMBL/GenBank/DDBJ whole genome shotgun (WGS) entry which is preliminary data.</text>
</comment>
<comment type="pathway">
    <text evidence="2">Cofactor biosynthesis; biotin biosynthesis.</text>
</comment>
<evidence type="ECO:0000313" key="14">
    <source>
        <dbReference type="EMBL" id="HJF85684.1"/>
    </source>
</evidence>
<comment type="catalytic activity">
    <reaction evidence="11">
        <text>6-carboxyhexanoyl-[ACP] + L-alanine + H(+) = (8S)-8-amino-7-oxononanoate + holo-[ACP] + CO2</text>
        <dbReference type="Rhea" id="RHEA:42288"/>
        <dbReference type="Rhea" id="RHEA-COMP:9685"/>
        <dbReference type="Rhea" id="RHEA-COMP:9955"/>
        <dbReference type="ChEBI" id="CHEBI:15378"/>
        <dbReference type="ChEBI" id="CHEBI:16526"/>
        <dbReference type="ChEBI" id="CHEBI:57972"/>
        <dbReference type="ChEBI" id="CHEBI:64479"/>
        <dbReference type="ChEBI" id="CHEBI:78846"/>
        <dbReference type="ChEBI" id="CHEBI:149468"/>
        <dbReference type="EC" id="2.3.1.47"/>
    </reaction>
</comment>
<evidence type="ECO:0000256" key="10">
    <source>
        <dbReference type="ARBA" id="ARBA00033381"/>
    </source>
</evidence>
<keyword evidence="8 12" id="KW-0663">Pyridoxal phosphate</keyword>
<dbReference type="InterPro" id="IPR001917">
    <property type="entry name" value="Aminotrans_II_pyridoxalP_BS"/>
</dbReference>
<evidence type="ECO:0000256" key="11">
    <source>
        <dbReference type="ARBA" id="ARBA00047715"/>
    </source>
</evidence>
<dbReference type="InterPro" id="IPR004839">
    <property type="entry name" value="Aminotransferase_I/II_large"/>
</dbReference>
<feature type="domain" description="Aminotransferase class I/classII large" evidence="13">
    <location>
        <begin position="6"/>
        <end position="154"/>
    </location>
</feature>
<dbReference type="Proteomes" id="UP000780768">
    <property type="component" value="Unassembled WGS sequence"/>
</dbReference>
<evidence type="ECO:0000259" key="13">
    <source>
        <dbReference type="Pfam" id="PF00155"/>
    </source>
</evidence>
<comment type="subunit">
    <text evidence="4">Homodimer.</text>
</comment>
<dbReference type="GO" id="GO:0030170">
    <property type="term" value="F:pyridoxal phosphate binding"/>
    <property type="evidence" value="ECO:0007669"/>
    <property type="project" value="InterPro"/>
</dbReference>
<dbReference type="EC" id="2.3.1.47" evidence="5"/>
<dbReference type="GO" id="GO:0009102">
    <property type="term" value="P:biotin biosynthetic process"/>
    <property type="evidence" value="ECO:0007669"/>
    <property type="project" value="UniProtKB-KW"/>
</dbReference>
<evidence type="ECO:0000256" key="12">
    <source>
        <dbReference type="RuleBase" id="RU003693"/>
    </source>
</evidence>
<dbReference type="EMBL" id="DYVR01000236">
    <property type="protein sequence ID" value="HJF85684.1"/>
    <property type="molecule type" value="Genomic_DNA"/>
</dbReference>
<comment type="cofactor">
    <cofactor evidence="1 12">
        <name>pyridoxal 5'-phosphate</name>
        <dbReference type="ChEBI" id="CHEBI:597326"/>
    </cofactor>
</comment>
<dbReference type="GO" id="GO:0008483">
    <property type="term" value="F:transaminase activity"/>
    <property type="evidence" value="ECO:0007669"/>
    <property type="project" value="UniProtKB-KW"/>
</dbReference>
<evidence type="ECO:0000256" key="8">
    <source>
        <dbReference type="ARBA" id="ARBA00022898"/>
    </source>
</evidence>
<dbReference type="PROSITE" id="PS00599">
    <property type="entry name" value="AA_TRANSFER_CLASS_2"/>
    <property type="match status" value="1"/>
</dbReference>
<evidence type="ECO:0000313" key="15">
    <source>
        <dbReference type="Proteomes" id="UP000780768"/>
    </source>
</evidence>
<dbReference type="PANTHER" id="PTHR13693">
    <property type="entry name" value="CLASS II AMINOTRANSFERASE/8-AMINO-7-OXONONANOATE SYNTHASE"/>
    <property type="match status" value="1"/>
</dbReference>
<keyword evidence="6" id="KW-0808">Transferase</keyword>
<dbReference type="AlphaFoldDB" id="A0A921HP22"/>
<dbReference type="InterPro" id="IPR015422">
    <property type="entry name" value="PyrdxlP-dep_Trfase_small"/>
</dbReference>
<evidence type="ECO:0000256" key="6">
    <source>
        <dbReference type="ARBA" id="ARBA00022679"/>
    </source>
</evidence>
<dbReference type="InterPro" id="IPR015424">
    <property type="entry name" value="PyrdxlP-dep_Trfase"/>
</dbReference>
<accession>A0A921HP22</accession>
<dbReference type="Gene3D" id="3.90.1150.10">
    <property type="entry name" value="Aspartate Aminotransferase, domain 1"/>
    <property type="match status" value="1"/>
</dbReference>
<protein>
    <recommendedName>
        <fullName evidence="5">8-amino-7-oxononanoate synthase</fullName>
        <ecNumber evidence="5">2.3.1.47</ecNumber>
    </recommendedName>
    <alternativeName>
        <fullName evidence="9">7-keto-8-amino-pelargonic acid synthase</fullName>
    </alternativeName>
    <alternativeName>
        <fullName evidence="10">8-amino-7-ketopelargonate synthase</fullName>
    </alternativeName>
</protein>
<dbReference type="Gene3D" id="3.40.640.10">
    <property type="entry name" value="Type I PLP-dependent aspartate aminotransferase-like (Major domain)"/>
    <property type="match status" value="1"/>
</dbReference>
<dbReference type="Pfam" id="PF00155">
    <property type="entry name" value="Aminotran_1_2"/>
    <property type="match status" value="1"/>
</dbReference>
<feature type="non-terminal residue" evidence="14">
    <location>
        <position position="1"/>
    </location>
</feature>
<sequence>HGKIDIQLGTLSKALASVGGFVAGKKILTDYLVNKARSFIFSTALTPADIAAAKEALRLISADNSYVKKLWQNTLYMKQQLAKYRIETDSVTPIIPIIVHENDTALSAAQNLYEQGIIISAIRPPTVAPNESRLRLTVTAAHTVNDLDFAAKQIKSALK</sequence>
<proteinExistence type="inferred from homology"/>
<organism evidence="14 15">
    <name type="scientific">Megamonas hypermegale</name>
    <dbReference type="NCBI Taxonomy" id="158847"/>
    <lineage>
        <taxon>Bacteria</taxon>
        <taxon>Bacillati</taxon>
        <taxon>Bacillota</taxon>
        <taxon>Negativicutes</taxon>
        <taxon>Selenomonadales</taxon>
        <taxon>Selenomonadaceae</taxon>
        <taxon>Megamonas</taxon>
    </lineage>
</organism>
<dbReference type="GO" id="GO:0008710">
    <property type="term" value="F:8-amino-7-oxononanoate synthase activity"/>
    <property type="evidence" value="ECO:0007669"/>
    <property type="project" value="UniProtKB-EC"/>
</dbReference>
<evidence type="ECO:0000256" key="1">
    <source>
        <dbReference type="ARBA" id="ARBA00001933"/>
    </source>
</evidence>
<evidence type="ECO:0000256" key="4">
    <source>
        <dbReference type="ARBA" id="ARBA00011738"/>
    </source>
</evidence>
<evidence type="ECO:0000256" key="9">
    <source>
        <dbReference type="ARBA" id="ARBA00032610"/>
    </source>
</evidence>
<dbReference type="InterPro" id="IPR015421">
    <property type="entry name" value="PyrdxlP-dep_Trfase_major"/>
</dbReference>